<sequence>MSVVTPSLPHTEGVVCCLQLPVVVAGGVSLNEIRDNDIGWSGEETRQVEDTCGPAGGCGTCLGKLSKNELTRNNRLRAAAASLRGPPLTSLFVSSLAQIMASIVCFFTAT</sequence>
<reference evidence="1" key="1">
    <citation type="submission" date="2021-09" db="EMBL/GenBank/DDBJ databases">
        <authorList>
            <person name="Martin H S."/>
        </authorList>
    </citation>
    <scope>NUCLEOTIDE SEQUENCE</scope>
</reference>
<evidence type="ECO:0000313" key="1">
    <source>
        <dbReference type="EMBL" id="CAG9560810.1"/>
    </source>
</evidence>
<organism evidence="1 2">
    <name type="scientific">Danaus chrysippus</name>
    <name type="common">African queen</name>
    <dbReference type="NCBI Taxonomy" id="151541"/>
    <lineage>
        <taxon>Eukaryota</taxon>
        <taxon>Metazoa</taxon>
        <taxon>Ecdysozoa</taxon>
        <taxon>Arthropoda</taxon>
        <taxon>Hexapoda</taxon>
        <taxon>Insecta</taxon>
        <taxon>Pterygota</taxon>
        <taxon>Neoptera</taxon>
        <taxon>Endopterygota</taxon>
        <taxon>Lepidoptera</taxon>
        <taxon>Glossata</taxon>
        <taxon>Ditrysia</taxon>
        <taxon>Papilionoidea</taxon>
        <taxon>Nymphalidae</taxon>
        <taxon>Danainae</taxon>
        <taxon>Danaini</taxon>
        <taxon>Danaina</taxon>
        <taxon>Danaus</taxon>
        <taxon>Anosia</taxon>
    </lineage>
</organism>
<protein>
    <submittedName>
        <fullName evidence="1">(African queen) hypothetical protein</fullName>
    </submittedName>
</protein>
<dbReference type="AlphaFoldDB" id="A0A8J2QE24"/>
<proteinExistence type="predicted"/>
<dbReference type="EMBL" id="CAKASE010000045">
    <property type="protein sequence ID" value="CAG9560810.1"/>
    <property type="molecule type" value="Genomic_DNA"/>
</dbReference>
<evidence type="ECO:0000313" key="2">
    <source>
        <dbReference type="Proteomes" id="UP000789524"/>
    </source>
</evidence>
<accession>A0A8J2QE24</accession>
<comment type="caution">
    <text evidence="1">The sequence shown here is derived from an EMBL/GenBank/DDBJ whole genome shotgun (WGS) entry which is preliminary data.</text>
</comment>
<keyword evidence="2" id="KW-1185">Reference proteome</keyword>
<dbReference type="Proteomes" id="UP000789524">
    <property type="component" value="Unassembled WGS sequence"/>
</dbReference>
<gene>
    <name evidence="1" type="ORF">DCHRY22_LOCUS2412</name>
</gene>
<name>A0A8J2QE24_9NEOP</name>